<dbReference type="AlphaFoldDB" id="A0A267MPA3"/>
<keyword evidence="1" id="KW-0472">Membrane</keyword>
<evidence type="ECO:0000313" key="3">
    <source>
        <dbReference type="Proteomes" id="UP000216024"/>
    </source>
</evidence>
<keyword evidence="1" id="KW-0812">Transmembrane</keyword>
<feature type="transmembrane region" description="Helical" evidence="1">
    <location>
        <begin position="6"/>
        <end position="22"/>
    </location>
</feature>
<reference evidence="2 3" key="1">
    <citation type="submission" date="2017-06" db="EMBL/GenBank/DDBJ databases">
        <title>Draft genome sequence of anaerobic fermentative bacterium Anaeromicrobium sediminis DY2726D isolated from West Pacific Ocean sediments.</title>
        <authorList>
            <person name="Zeng X."/>
        </authorList>
    </citation>
    <scope>NUCLEOTIDE SEQUENCE [LARGE SCALE GENOMIC DNA]</scope>
    <source>
        <strain evidence="2 3">DY2726D</strain>
    </source>
</reference>
<dbReference type="Gene3D" id="1.10.10.60">
    <property type="entry name" value="Homeodomain-like"/>
    <property type="match status" value="1"/>
</dbReference>
<accession>A0A267MPA3</accession>
<dbReference type="InterPro" id="IPR046118">
    <property type="entry name" value="DUF6115"/>
</dbReference>
<keyword evidence="3" id="KW-1185">Reference proteome</keyword>
<protein>
    <submittedName>
        <fullName evidence="2">Uncharacterized protein</fullName>
    </submittedName>
</protein>
<gene>
    <name evidence="2" type="ORF">CCE28_02095</name>
</gene>
<proteinExistence type="predicted"/>
<keyword evidence="1" id="KW-1133">Transmembrane helix</keyword>
<name>A0A267MPA3_9FIRM</name>
<dbReference type="RefSeq" id="WP_095130464.1">
    <property type="nucleotide sequence ID" value="NZ_NIBG01000001.1"/>
</dbReference>
<evidence type="ECO:0000313" key="2">
    <source>
        <dbReference type="EMBL" id="PAB61242.1"/>
    </source>
</evidence>
<evidence type="ECO:0000256" key="1">
    <source>
        <dbReference type="SAM" id="Phobius"/>
    </source>
</evidence>
<comment type="caution">
    <text evidence="2">The sequence shown here is derived from an EMBL/GenBank/DDBJ whole genome shotgun (WGS) entry which is preliminary data.</text>
</comment>
<dbReference type="GO" id="GO:0003677">
    <property type="term" value="F:DNA binding"/>
    <property type="evidence" value="ECO:0007669"/>
    <property type="project" value="InterPro"/>
</dbReference>
<dbReference type="GO" id="GO:0000150">
    <property type="term" value="F:DNA strand exchange activity"/>
    <property type="evidence" value="ECO:0007669"/>
    <property type="project" value="InterPro"/>
</dbReference>
<dbReference type="EMBL" id="NIBG01000001">
    <property type="protein sequence ID" value="PAB61242.1"/>
    <property type="molecule type" value="Genomic_DNA"/>
</dbReference>
<organism evidence="2 3">
    <name type="scientific">Anaeromicrobium sediminis</name>
    <dbReference type="NCBI Taxonomy" id="1478221"/>
    <lineage>
        <taxon>Bacteria</taxon>
        <taxon>Bacillati</taxon>
        <taxon>Bacillota</taxon>
        <taxon>Clostridia</taxon>
        <taxon>Peptostreptococcales</taxon>
        <taxon>Thermotaleaceae</taxon>
        <taxon>Anaeromicrobium</taxon>
    </lineage>
</organism>
<dbReference type="Proteomes" id="UP000216024">
    <property type="component" value="Unassembled WGS sequence"/>
</dbReference>
<dbReference type="Pfam" id="PF19610">
    <property type="entry name" value="DUF6115"/>
    <property type="match status" value="1"/>
</dbReference>
<sequence length="142" mass="16535">MLNYIILVIGVLFVIVATLSFLKDGREEEVSEDFSLGNMEYEIHKEKDKEIIKKVDGKLEYIEECIELIDMKVDNLNSKNKKEKGNELKVQEKNINQEVINKDRMNEEIVRLYKNGYSISQIAKQLNKGIGEVQLICNLKKR</sequence>
<dbReference type="OrthoDB" id="1954102at2"/>